<protein>
    <recommendedName>
        <fullName evidence="1">Ig-like domain-containing protein</fullName>
    </recommendedName>
</protein>
<dbReference type="InterPro" id="IPR007110">
    <property type="entry name" value="Ig-like_dom"/>
</dbReference>
<keyword evidence="3" id="KW-1185">Reference proteome</keyword>
<dbReference type="Proteomes" id="UP000271974">
    <property type="component" value="Unassembled WGS sequence"/>
</dbReference>
<evidence type="ECO:0000313" key="2">
    <source>
        <dbReference type="EMBL" id="RUS80665.1"/>
    </source>
</evidence>
<gene>
    <name evidence="2" type="ORF">EGW08_011569</name>
</gene>
<feature type="non-terminal residue" evidence="2">
    <location>
        <position position="103"/>
    </location>
</feature>
<reference evidence="2 3" key="1">
    <citation type="submission" date="2019-01" db="EMBL/GenBank/DDBJ databases">
        <title>A draft genome assembly of the solar-powered sea slug Elysia chlorotica.</title>
        <authorList>
            <person name="Cai H."/>
            <person name="Li Q."/>
            <person name="Fang X."/>
            <person name="Li J."/>
            <person name="Curtis N.E."/>
            <person name="Altenburger A."/>
            <person name="Shibata T."/>
            <person name="Feng M."/>
            <person name="Maeda T."/>
            <person name="Schwartz J.A."/>
            <person name="Shigenobu S."/>
            <person name="Lundholm N."/>
            <person name="Nishiyama T."/>
            <person name="Yang H."/>
            <person name="Hasebe M."/>
            <person name="Li S."/>
            <person name="Pierce S.K."/>
            <person name="Wang J."/>
        </authorList>
    </citation>
    <scope>NUCLEOTIDE SEQUENCE [LARGE SCALE GENOMIC DNA]</scope>
    <source>
        <strain evidence="2">EC2010</strain>
        <tissue evidence="2">Whole organism of an adult</tissue>
    </source>
</reference>
<feature type="domain" description="Ig-like" evidence="1">
    <location>
        <begin position="1"/>
        <end position="95"/>
    </location>
</feature>
<evidence type="ECO:0000313" key="3">
    <source>
        <dbReference type="Proteomes" id="UP000271974"/>
    </source>
</evidence>
<sequence>PPKPVVSYKDGSRLSCEFSATKTFSVQYQVEWVRGNITAATALLQNGVFESLLSVDLSDFSAGQKHFCSVRACYSNYCPGSNRNPNGTLSDAQVSDVFLPEIV</sequence>
<evidence type="ECO:0000259" key="1">
    <source>
        <dbReference type="PROSITE" id="PS50835"/>
    </source>
</evidence>
<comment type="caution">
    <text evidence="2">The sequence shown here is derived from an EMBL/GenBank/DDBJ whole genome shotgun (WGS) entry which is preliminary data.</text>
</comment>
<dbReference type="PROSITE" id="PS50835">
    <property type="entry name" value="IG_LIKE"/>
    <property type="match status" value="1"/>
</dbReference>
<proteinExistence type="predicted"/>
<accession>A0A3S1BCZ3</accession>
<dbReference type="EMBL" id="RQTK01000379">
    <property type="protein sequence ID" value="RUS80665.1"/>
    <property type="molecule type" value="Genomic_DNA"/>
</dbReference>
<name>A0A3S1BCZ3_ELYCH</name>
<organism evidence="2 3">
    <name type="scientific">Elysia chlorotica</name>
    <name type="common">Eastern emerald elysia</name>
    <name type="synonym">Sea slug</name>
    <dbReference type="NCBI Taxonomy" id="188477"/>
    <lineage>
        <taxon>Eukaryota</taxon>
        <taxon>Metazoa</taxon>
        <taxon>Spiralia</taxon>
        <taxon>Lophotrochozoa</taxon>
        <taxon>Mollusca</taxon>
        <taxon>Gastropoda</taxon>
        <taxon>Heterobranchia</taxon>
        <taxon>Euthyneura</taxon>
        <taxon>Panpulmonata</taxon>
        <taxon>Sacoglossa</taxon>
        <taxon>Placobranchoidea</taxon>
        <taxon>Plakobranchidae</taxon>
        <taxon>Elysia</taxon>
    </lineage>
</organism>
<dbReference type="AlphaFoldDB" id="A0A3S1BCZ3"/>
<feature type="non-terminal residue" evidence="2">
    <location>
        <position position="1"/>
    </location>
</feature>